<reference evidence="1" key="2">
    <citation type="journal article" date="2015" name="Fish Shellfish Immunol.">
        <title>Early steps in the European eel (Anguilla anguilla)-Vibrio vulnificus interaction in the gills: Role of the RtxA13 toxin.</title>
        <authorList>
            <person name="Callol A."/>
            <person name="Pajuelo D."/>
            <person name="Ebbesson L."/>
            <person name="Teles M."/>
            <person name="MacKenzie S."/>
            <person name="Amaro C."/>
        </authorList>
    </citation>
    <scope>NUCLEOTIDE SEQUENCE</scope>
</reference>
<organism evidence="1">
    <name type="scientific">Anguilla anguilla</name>
    <name type="common">European freshwater eel</name>
    <name type="synonym">Muraena anguilla</name>
    <dbReference type="NCBI Taxonomy" id="7936"/>
    <lineage>
        <taxon>Eukaryota</taxon>
        <taxon>Metazoa</taxon>
        <taxon>Chordata</taxon>
        <taxon>Craniata</taxon>
        <taxon>Vertebrata</taxon>
        <taxon>Euteleostomi</taxon>
        <taxon>Actinopterygii</taxon>
        <taxon>Neopterygii</taxon>
        <taxon>Teleostei</taxon>
        <taxon>Anguilliformes</taxon>
        <taxon>Anguillidae</taxon>
        <taxon>Anguilla</taxon>
    </lineage>
</organism>
<evidence type="ECO:0000313" key="1">
    <source>
        <dbReference type="EMBL" id="JAH61911.1"/>
    </source>
</evidence>
<accession>A0A0E9U7U0</accession>
<dbReference type="AlphaFoldDB" id="A0A0E9U7U0"/>
<reference evidence="1" key="1">
    <citation type="submission" date="2014-11" db="EMBL/GenBank/DDBJ databases">
        <authorList>
            <person name="Amaro Gonzalez C."/>
        </authorList>
    </citation>
    <scope>NUCLEOTIDE SEQUENCE</scope>
</reference>
<sequence>MLSLCTKPGRRWSSSLALVVSVRTATRSSSKA</sequence>
<proteinExistence type="predicted"/>
<protein>
    <submittedName>
        <fullName evidence="1">Uncharacterized protein</fullName>
    </submittedName>
</protein>
<dbReference type="EMBL" id="GBXM01046666">
    <property type="protein sequence ID" value="JAH61911.1"/>
    <property type="molecule type" value="Transcribed_RNA"/>
</dbReference>
<name>A0A0E9U7U0_ANGAN</name>